<sequence>EKERISNEKFTPQFTFSEIPTTDIDGKSSKKFRCMLALPHQGKVYSHEGYGKSPIKNAVIREALVDVFDVPQDELKMVERRAMNLKPGKPMQ</sequence>
<evidence type="ECO:0000313" key="1">
    <source>
        <dbReference type="EMBL" id="EJW74093.1"/>
    </source>
</evidence>
<evidence type="ECO:0008006" key="3">
    <source>
        <dbReference type="Google" id="ProtNLM"/>
    </source>
</evidence>
<dbReference type="Proteomes" id="UP000004810">
    <property type="component" value="Unassembled WGS sequence"/>
</dbReference>
<protein>
    <recommendedName>
        <fullName evidence="3">DRBM domain-containing protein</fullName>
    </recommendedName>
</protein>
<feature type="non-terminal residue" evidence="1">
    <location>
        <position position="1"/>
    </location>
</feature>
<reference evidence="2" key="1">
    <citation type="submission" date="2012-08" db="EMBL/GenBank/DDBJ databases">
        <title>The Genome Sequence of Wuchereria bancrofti.</title>
        <authorList>
            <person name="Nutman T.B."/>
            <person name="Fink D.L."/>
            <person name="Russ C."/>
            <person name="Young S."/>
            <person name="Zeng Q."/>
            <person name="Koehrsen M."/>
            <person name="Alvarado L."/>
            <person name="Berlin A."/>
            <person name="Chapman S.B."/>
            <person name="Chen Z."/>
            <person name="Freedman E."/>
            <person name="Gellesch M."/>
            <person name="Goldberg J."/>
            <person name="Griggs A."/>
            <person name="Gujja S."/>
            <person name="Heilman E.R."/>
            <person name="Heiman D."/>
            <person name="Hepburn T."/>
            <person name="Howarth C."/>
            <person name="Jen D."/>
            <person name="Larson L."/>
            <person name="Lewis B."/>
            <person name="Mehta T."/>
            <person name="Park D."/>
            <person name="Pearson M."/>
            <person name="Roberts A."/>
            <person name="Saif S."/>
            <person name="Shea T."/>
            <person name="Shenoy N."/>
            <person name="Sisk P."/>
            <person name="Stolte C."/>
            <person name="Sykes S."/>
            <person name="Walk T."/>
            <person name="White J."/>
            <person name="Yandava C."/>
            <person name="Haas B."/>
            <person name="Henn M.R."/>
            <person name="Nusbaum C."/>
            <person name="Birren B."/>
        </authorList>
    </citation>
    <scope>NUCLEOTIDE SEQUENCE [LARGE SCALE GENOMIC DNA]</scope>
    <source>
        <strain evidence="2">NA</strain>
    </source>
</reference>
<gene>
    <name evidence="1" type="ORF">WUBG_14998</name>
</gene>
<comment type="caution">
    <text evidence="1">The sequence shown here is derived from an EMBL/GenBank/DDBJ whole genome shotgun (WGS) entry which is preliminary data.</text>
</comment>
<evidence type="ECO:0000313" key="2">
    <source>
        <dbReference type="Proteomes" id="UP000004810"/>
    </source>
</evidence>
<accession>J9DWN6</accession>
<name>J9DWN6_WUCBA</name>
<organism evidence="1 2">
    <name type="scientific">Wuchereria bancrofti</name>
    <dbReference type="NCBI Taxonomy" id="6293"/>
    <lineage>
        <taxon>Eukaryota</taxon>
        <taxon>Metazoa</taxon>
        <taxon>Ecdysozoa</taxon>
        <taxon>Nematoda</taxon>
        <taxon>Chromadorea</taxon>
        <taxon>Rhabditida</taxon>
        <taxon>Spirurina</taxon>
        <taxon>Spiruromorpha</taxon>
        <taxon>Filarioidea</taxon>
        <taxon>Onchocercidae</taxon>
        <taxon>Wuchereria</taxon>
    </lineage>
</organism>
<dbReference type="EMBL" id="ADBV01012861">
    <property type="protein sequence ID" value="EJW74093.1"/>
    <property type="molecule type" value="Genomic_DNA"/>
</dbReference>
<dbReference type="AlphaFoldDB" id="J9DWN6"/>
<proteinExistence type="predicted"/>
<feature type="non-terminal residue" evidence="1">
    <location>
        <position position="92"/>
    </location>
</feature>